<dbReference type="AlphaFoldDB" id="H6RHR7"/>
<protein>
    <submittedName>
        <fullName evidence="1">Transmembrane protein</fullName>
    </submittedName>
</protein>
<keyword evidence="1" id="KW-0812">Transmembrane</keyword>
<proteinExistence type="predicted"/>
<organism evidence="1">
    <name type="scientific">uncultured Polaribacter sp</name>
    <dbReference type="NCBI Taxonomy" id="174711"/>
    <lineage>
        <taxon>Bacteria</taxon>
        <taxon>Pseudomonadati</taxon>
        <taxon>Bacteroidota</taxon>
        <taxon>Flavobacteriia</taxon>
        <taxon>Flavobacteriales</taxon>
        <taxon>Flavobacteriaceae</taxon>
        <taxon>environmental samples</taxon>
    </lineage>
</organism>
<keyword evidence="1" id="KW-0472">Membrane</keyword>
<sequence>MEPILYSSLRHIPLAIIGGFSAQDVALVHFFNIMIGHLNQANIHLDYGLLKYFLNNLKMHSWHHSKVLPTERKYGLY</sequence>
<gene>
    <name evidence="1" type="ORF">VIS_S3DHC20008</name>
</gene>
<dbReference type="EMBL" id="FO117612">
    <property type="protein sequence ID" value="CCG00578.1"/>
    <property type="molecule type" value="Genomic_DNA"/>
</dbReference>
<reference evidence="1" key="1">
    <citation type="journal article" date="2012" name="Environ. Microbiol.">
        <title>Genomic content of uncultured Bacteroidetes from contrasting oceanic provinces in the North Atlantic Ocean.</title>
        <authorList>
            <person name="Gomez-Pereira P.R."/>
            <person name="Schuler M."/>
            <person name="Fuchs B.M."/>
            <person name="Bennke C."/>
            <person name="Teeling H."/>
            <person name="Waldmann J."/>
            <person name="Richter M."/>
            <person name="Barbe V."/>
            <person name="Bataille E."/>
            <person name="Glockner F.O."/>
            <person name="Amann R."/>
        </authorList>
    </citation>
    <scope>NUCLEOTIDE SEQUENCE</scope>
</reference>
<accession>H6RHR7</accession>
<reference evidence="1" key="2">
    <citation type="submission" date="2012-02" db="EMBL/GenBank/DDBJ databases">
        <authorList>
            <person name="Genoscope - CEA"/>
        </authorList>
    </citation>
    <scope>NUCLEOTIDE SEQUENCE</scope>
</reference>
<name>H6RHR7_9FLAO</name>
<evidence type="ECO:0000313" key="1">
    <source>
        <dbReference type="EMBL" id="CCG00578.1"/>
    </source>
</evidence>